<dbReference type="Proteomes" id="UP000245202">
    <property type="component" value="Unassembled WGS sequence"/>
</dbReference>
<feature type="transmembrane region" description="Helical" evidence="1">
    <location>
        <begin position="45"/>
        <end position="63"/>
    </location>
</feature>
<keyword evidence="1" id="KW-1133">Transmembrane helix</keyword>
<gene>
    <name evidence="2" type="ORF">PAT3040_03458</name>
</gene>
<dbReference type="AlphaFoldDB" id="A0A2R5EYF9"/>
<name>A0A2R5EYF9_9BACL</name>
<evidence type="ECO:0000313" key="2">
    <source>
        <dbReference type="EMBL" id="GBG08853.1"/>
    </source>
</evidence>
<evidence type="ECO:0000313" key="3">
    <source>
        <dbReference type="Proteomes" id="UP000245202"/>
    </source>
</evidence>
<comment type="caution">
    <text evidence="2">The sequence shown here is derived from an EMBL/GenBank/DDBJ whole genome shotgun (WGS) entry which is preliminary data.</text>
</comment>
<reference evidence="2 3" key="1">
    <citation type="submission" date="2017-08" db="EMBL/GenBank/DDBJ databases">
        <title>Substantial Increase in Enzyme Production by Combined Drug-Resistance Mutations in Paenibacillus agaridevorans.</title>
        <authorList>
            <person name="Tanaka Y."/>
            <person name="Funane K."/>
            <person name="Hosaka T."/>
            <person name="Shiwa Y."/>
            <person name="Fujita N."/>
            <person name="Miyazaki T."/>
            <person name="Yoshikawa H."/>
            <person name="Murakami K."/>
            <person name="Kasahara K."/>
            <person name="Inaoka T."/>
            <person name="Hiraga Y."/>
            <person name="Ochi K."/>
        </authorList>
    </citation>
    <scope>NUCLEOTIDE SEQUENCE [LARGE SCALE GENOMIC DNA]</scope>
    <source>
        <strain evidence="2 3">T-3040</strain>
    </source>
</reference>
<accession>A0A2R5EYF9</accession>
<evidence type="ECO:0000256" key="1">
    <source>
        <dbReference type="SAM" id="Phobius"/>
    </source>
</evidence>
<sequence length="101" mass="11371">MGQLEMLQWVLFPVILISLVLSVVFSYKSRRSSDGRKRGINAARMNISMGIMMMFISFIQLFMSNESTLKVVIGAIFLVVGLFNLFAGLRNLSAYRATERG</sequence>
<keyword evidence="1" id="KW-0812">Transmembrane</keyword>
<evidence type="ECO:0008006" key="4">
    <source>
        <dbReference type="Google" id="ProtNLM"/>
    </source>
</evidence>
<dbReference type="EMBL" id="BDQX01000171">
    <property type="protein sequence ID" value="GBG08853.1"/>
    <property type="molecule type" value="Genomic_DNA"/>
</dbReference>
<feature type="transmembrane region" description="Helical" evidence="1">
    <location>
        <begin position="6"/>
        <end position="25"/>
    </location>
</feature>
<protein>
    <recommendedName>
        <fullName evidence="4">YtpI-like protein</fullName>
    </recommendedName>
</protein>
<proteinExistence type="predicted"/>
<dbReference type="Pfam" id="PF14007">
    <property type="entry name" value="YtpI"/>
    <property type="match status" value="1"/>
</dbReference>
<keyword evidence="3" id="KW-1185">Reference proteome</keyword>
<feature type="transmembrane region" description="Helical" evidence="1">
    <location>
        <begin position="69"/>
        <end position="89"/>
    </location>
</feature>
<keyword evidence="1" id="KW-0472">Membrane</keyword>
<dbReference type="InterPro" id="IPR025618">
    <property type="entry name" value="YtpI"/>
</dbReference>
<organism evidence="2 3">
    <name type="scientific">Paenibacillus agaridevorans</name>
    <dbReference type="NCBI Taxonomy" id="171404"/>
    <lineage>
        <taxon>Bacteria</taxon>
        <taxon>Bacillati</taxon>
        <taxon>Bacillota</taxon>
        <taxon>Bacilli</taxon>
        <taxon>Bacillales</taxon>
        <taxon>Paenibacillaceae</taxon>
        <taxon>Paenibacillus</taxon>
    </lineage>
</organism>